<evidence type="ECO:0000256" key="1">
    <source>
        <dbReference type="SAM" id="MobiDB-lite"/>
    </source>
</evidence>
<protein>
    <submittedName>
        <fullName evidence="3">Uncharacterized protein</fullName>
    </submittedName>
</protein>
<accession>A0AAN6GSJ0</accession>
<evidence type="ECO:0000256" key="2">
    <source>
        <dbReference type="SAM" id="SignalP"/>
    </source>
</evidence>
<keyword evidence="2" id="KW-0732">Signal</keyword>
<feature type="region of interest" description="Disordered" evidence="1">
    <location>
        <begin position="125"/>
        <end position="178"/>
    </location>
</feature>
<dbReference type="AlphaFoldDB" id="A0AAN6GSJ0"/>
<organism evidence="3 4">
    <name type="scientific">Tilletia horrida</name>
    <dbReference type="NCBI Taxonomy" id="155126"/>
    <lineage>
        <taxon>Eukaryota</taxon>
        <taxon>Fungi</taxon>
        <taxon>Dikarya</taxon>
        <taxon>Basidiomycota</taxon>
        <taxon>Ustilaginomycotina</taxon>
        <taxon>Exobasidiomycetes</taxon>
        <taxon>Tilletiales</taxon>
        <taxon>Tilletiaceae</taxon>
        <taxon>Tilletia</taxon>
    </lineage>
</organism>
<gene>
    <name evidence="3" type="ORF">OC846_001673</name>
</gene>
<evidence type="ECO:0000313" key="4">
    <source>
        <dbReference type="Proteomes" id="UP001176517"/>
    </source>
</evidence>
<sequence length="203" mass="19365">MQFTTYTLLGSALLAATMVAAQTGDGLTVSTLPLITTCAVNRLTWTGGAAPYIVSIIVPGQPTQMLQSLGNTNNNYLPYTPDGKTTGIAAGDSVAVYVSDNNGFATASAGIPVVAGPCSSTGSSSSSASSASTSAASSSSSASSSAAPSTSSTLSTSTSTRASSTTTSAAPTTSAPSGAAAPALNGLTAVIAGAVGVVAAALI</sequence>
<comment type="caution">
    <text evidence="3">The sequence shown here is derived from an EMBL/GenBank/DDBJ whole genome shotgun (WGS) entry which is preliminary data.</text>
</comment>
<proteinExistence type="predicted"/>
<dbReference type="EMBL" id="JAPDMZ010000026">
    <property type="protein sequence ID" value="KAK0555513.1"/>
    <property type="molecule type" value="Genomic_DNA"/>
</dbReference>
<reference evidence="3" key="1">
    <citation type="journal article" date="2023" name="PhytoFront">
        <title>Draft Genome Resources of Seven Strains of Tilletia horrida, Causal Agent of Kernel Smut of Rice.</title>
        <authorList>
            <person name="Khanal S."/>
            <person name="Antony Babu S."/>
            <person name="Zhou X.G."/>
        </authorList>
    </citation>
    <scope>NUCLEOTIDE SEQUENCE</scope>
    <source>
        <strain evidence="3">TX6</strain>
    </source>
</reference>
<feature type="chain" id="PRO_5043026612" evidence="2">
    <location>
        <begin position="22"/>
        <end position="203"/>
    </location>
</feature>
<evidence type="ECO:0000313" key="3">
    <source>
        <dbReference type="EMBL" id="KAK0555513.1"/>
    </source>
</evidence>
<name>A0AAN6GSJ0_9BASI</name>
<dbReference type="Proteomes" id="UP001176517">
    <property type="component" value="Unassembled WGS sequence"/>
</dbReference>
<keyword evidence="4" id="KW-1185">Reference proteome</keyword>
<feature type="signal peptide" evidence="2">
    <location>
        <begin position="1"/>
        <end position="21"/>
    </location>
</feature>